<dbReference type="SMR" id="Q9YAQ6"/>
<keyword evidence="4" id="KW-1185">Reference proteome</keyword>
<dbReference type="SUPFAM" id="SSF53743">
    <property type="entry name" value="FucI/AraA N-terminal and middle domains"/>
    <property type="match status" value="1"/>
</dbReference>
<keyword evidence="1" id="KW-0413">Isomerase</keyword>
<evidence type="ECO:0000256" key="1">
    <source>
        <dbReference type="ARBA" id="ARBA00023235"/>
    </source>
</evidence>
<dbReference type="PANTHER" id="PTHR36120:SF2">
    <property type="entry name" value="FUCOSE ISOMERASE"/>
    <property type="match status" value="1"/>
</dbReference>
<dbReference type="GO" id="GO:0005996">
    <property type="term" value="P:monosaccharide metabolic process"/>
    <property type="evidence" value="ECO:0007669"/>
    <property type="project" value="InterPro"/>
</dbReference>
<dbReference type="KEGG" id="ape:APE_1887.1"/>
<dbReference type="PIR" id="G72575">
    <property type="entry name" value="G72575"/>
</dbReference>
<accession>Q9YAQ6</accession>
<evidence type="ECO:0000313" key="3">
    <source>
        <dbReference type="EMBL" id="BAA80892.2"/>
    </source>
</evidence>
<dbReference type="EnsemblBacteria" id="BAA80892">
    <property type="protein sequence ID" value="BAA80892"/>
    <property type="gene ID" value="APE_1887.1"/>
</dbReference>
<dbReference type="GeneID" id="1446320"/>
<gene>
    <name evidence="3" type="ordered locus">APE_1887.1</name>
</gene>
<dbReference type="PANTHER" id="PTHR36120">
    <property type="entry name" value="FUCOSE ISOMERASE"/>
    <property type="match status" value="1"/>
</dbReference>
<dbReference type="Proteomes" id="UP000002518">
    <property type="component" value="Chromosome"/>
</dbReference>
<evidence type="ECO:0000313" key="4">
    <source>
        <dbReference type="Proteomes" id="UP000002518"/>
    </source>
</evidence>
<evidence type="ECO:0000256" key="2">
    <source>
        <dbReference type="ARBA" id="ARBA00023277"/>
    </source>
</evidence>
<dbReference type="GO" id="GO:0005737">
    <property type="term" value="C:cytoplasm"/>
    <property type="evidence" value="ECO:0007669"/>
    <property type="project" value="InterPro"/>
</dbReference>
<dbReference type="EMBL" id="BA000002">
    <property type="protein sequence ID" value="BAA80892.2"/>
    <property type="molecule type" value="Genomic_DNA"/>
</dbReference>
<dbReference type="GO" id="GO:0016861">
    <property type="term" value="F:intramolecular oxidoreductase activity, interconverting aldoses and ketoses"/>
    <property type="evidence" value="ECO:0007669"/>
    <property type="project" value="InterPro"/>
</dbReference>
<dbReference type="AlphaFoldDB" id="Q9YAQ6"/>
<protein>
    <recommendedName>
        <fullName evidence="5">L-fucose isomerase C-terminal domain-containing protein</fullName>
    </recommendedName>
</protein>
<keyword evidence="2" id="KW-0119">Carbohydrate metabolism</keyword>
<dbReference type="RefSeq" id="WP_010866661.1">
    <property type="nucleotide sequence ID" value="NC_000854.2"/>
</dbReference>
<dbReference type="eggNOG" id="arCOG01772">
    <property type="taxonomic scope" value="Archaea"/>
</dbReference>
<evidence type="ECO:0008006" key="5">
    <source>
        <dbReference type="Google" id="ProtNLM"/>
    </source>
</evidence>
<organism evidence="3 4">
    <name type="scientific">Aeropyrum pernix (strain ATCC 700893 / DSM 11879 / JCM 9820 / NBRC 100138 / K1)</name>
    <dbReference type="NCBI Taxonomy" id="272557"/>
    <lineage>
        <taxon>Archaea</taxon>
        <taxon>Thermoproteota</taxon>
        <taxon>Thermoprotei</taxon>
        <taxon>Desulfurococcales</taxon>
        <taxon>Desulfurococcaceae</taxon>
        <taxon>Aeropyrum</taxon>
    </lineage>
</organism>
<name>Q9YAQ6_AERPE</name>
<proteinExistence type="predicted"/>
<dbReference type="STRING" id="272557.APE_1887.1"/>
<dbReference type="InterPro" id="IPR009015">
    <property type="entry name" value="Fucose_isomerase_N/cen_sf"/>
</dbReference>
<reference evidence="3 4" key="1">
    <citation type="journal article" date="1999" name="DNA Res.">
        <title>Complete genome sequence of an aerobic hyper-thermophilic crenarchaeon, Aeropyrum pernix K1.</title>
        <authorList>
            <person name="Kawarabayasi Y."/>
            <person name="Hino Y."/>
            <person name="Horikawa H."/>
            <person name="Yamazaki S."/>
            <person name="Haikawa Y."/>
            <person name="Jin-no K."/>
            <person name="Takahashi M."/>
            <person name="Sekine M."/>
            <person name="Baba S."/>
            <person name="Ankai A."/>
            <person name="Kosugi H."/>
            <person name="Hosoyama A."/>
            <person name="Fukui S."/>
            <person name="Nagai Y."/>
            <person name="Nishijima K."/>
            <person name="Nakazawa H."/>
            <person name="Takamiya M."/>
            <person name="Masuda S."/>
            <person name="Funahashi T."/>
            <person name="Tanaka T."/>
            <person name="Kudoh Y."/>
            <person name="Yamazaki J."/>
            <person name="Kushida N."/>
            <person name="Oguchi A."/>
            <person name="Aoki K."/>
            <person name="Kubota K."/>
            <person name="Nakamura Y."/>
            <person name="Nomura N."/>
            <person name="Sako Y."/>
            <person name="Kikuchi H."/>
        </authorList>
    </citation>
    <scope>NUCLEOTIDE SEQUENCE [LARGE SCALE GENOMIC DNA]</scope>
    <source>
        <strain evidence="4">ATCC 700893 / DSM 11879 / JCM 9820 / NBRC 100138 / K1</strain>
    </source>
</reference>
<sequence>MPSPYDPRLDGLCVRIAASPLHSPILIARISRLLEGGFKTLWGSSPEVAPYAVTSGEELELRGCKSLLLVLATGGTEAVALEAVEKAKEEGVPVLLAAQPYANSLPSLLEVKPLLKGPGVSWIYLGSLDPRSTEALRTLEQGVRGLWAASRVRGSRIAAIGPPSPWLVSSRAWHEDLARLGVELVEVDPIEFARYVAEESVPESLGEEVLRRGEVLDLADGEPKKSLRVYRAIKRMWKSRGLDAVSPACWWFYKEAGANACLAHSLLNDEGLVVGCEGDIPATLSMMLATYASGKPAFFANPAHVSRDSLLLAHCTAPFSMGLRIQFRRHFITGGSVTSSVWFPKGSKVTVSRLDPGLEVLRVGVGIIEKGRPEAEMQCESQMLVRMPGAARILEESIGNHYVATLGDSSEALRVAADILGLRLEVISP</sequence>